<dbReference type="Pfam" id="PF03466">
    <property type="entry name" value="LysR_substrate"/>
    <property type="match status" value="1"/>
</dbReference>
<dbReference type="Pfam" id="PF00126">
    <property type="entry name" value="HTH_1"/>
    <property type="match status" value="1"/>
</dbReference>
<feature type="domain" description="HTH lysR-type" evidence="5">
    <location>
        <begin position="2"/>
        <end position="59"/>
    </location>
</feature>
<evidence type="ECO:0000256" key="3">
    <source>
        <dbReference type="ARBA" id="ARBA00023125"/>
    </source>
</evidence>
<comment type="similarity">
    <text evidence="1">Belongs to the LysR transcriptional regulatory family.</text>
</comment>
<evidence type="ECO:0000313" key="7">
    <source>
        <dbReference type="Proteomes" id="UP000294662"/>
    </source>
</evidence>
<dbReference type="PANTHER" id="PTHR30427:SF1">
    <property type="entry name" value="TRANSCRIPTIONAL ACTIVATOR PROTEIN LYSR"/>
    <property type="match status" value="1"/>
</dbReference>
<evidence type="ECO:0000313" key="6">
    <source>
        <dbReference type="EMBL" id="TDE34508.1"/>
    </source>
</evidence>
<protein>
    <submittedName>
        <fullName evidence="6">LysR family transcriptional regulator</fullName>
    </submittedName>
</protein>
<dbReference type="OrthoDB" id="9815174at2"/>
<dbReference type="Gene3D" id="3.40.190.290">
    <property type="match status" value="1"/>
</dbReference>
<dbReference type="PROSITE" id="PS50931">
    <property type="entry name" value="HTH_LYSR"/>
    <property type="match status" value="1"/>
</dbReference>
<dbReference type="InterPro" id="IPR036390">
    <property type="entry name" value="WH_DNA-bd_sf"/>
</dbReference>
<comment type="caution">
    <text evidence="6">The sequence shown here is derived from an EMBL/GenBank/DDBJ whole genome shotgun (WGS) entry which is preliminary data.</text>
</comment>
<dbReference type="SUPFAM" id="SSF53850">
    <property type="entry name" value="Periplasmic binding protein-like II"/>
    <property type="match status" value="1"/>
</dbReference>
<accession>A0A4R5EJ75</accession>
<proteinExistence type="inferred from homology"/>
<dbReference type="GO" id="GO:0003700">
    <property type="term" value="F:DNA-binding transcription factor activity"/>
    <property type="evidence" value="ECO:0007669"/>
    <property type="project" value="InterPro"/>
</dbReference>
<evidence type="ECO:0000256" key="1">
    <source>
        <dbReference type="ARBA" id="ARBA00009437"/>
    </source>
</evidence>
<evidence type="ECO:0000256" key="2">
    <source>
        <dbReference type="ARBA" id="ARBA00023015"/>
    </source>
</evidence>
<dbReference type="GO" id="GO:0010628">
    <property type="term" value="P:positive regulation of gene expression"/>
    <property type="evidence" value="ECO:0007669"/>
    <property type="project" value="TreeGrafter"/>
</dbReference>
<evidence type="ECO:0000256" key="4">
    <source>
        <dbReference type="ARBA" id="ARBA00023163"/>
    </source>
</evidence>
<dbReference type="RefSeq" id="WP_132831246.1">
    <property type="nucleotide sequence ID" value="NZ_SMFP01000019.1"/>
</dbReference>
<dbReference type="PANTHER" id="PTHR30427">
    <property type="entry name" value="TRANSCRIPTIONAL ACTIVATOR PROTEIN LYSR"/>
    <property type="match status" value="1"/>
</dbReference>
<dbReference type="AlphaFoldDB" id="A0A4R5EJ75"/>
<dbReference type="PRINTS" id="PR00039">
    <property type="entry name" value="HTHLYSR"/>
</dbReference>
<reference evidence="6 7" key="1">
    <citation type="submission" date="2019-03" db="EMBL/GenBank/DDBJ databases">
        <authorList>
            <person name="Zhang S."/>
        </authorList>
    </citation>
    <scope>NUCLEOTIDE SEQUENCE [LARGE SCALE GENOMIC DNA]</scope>
    <source>
        <strain evidence="6 7">S4J41</strain>
    </source>
</reference>
<dbReference type="EMBL" id="SMFP01000019">
    <property type="protein sequence ID" value="TDE34508.1"/>
    <property type="molecule type" value="Genomic_DNA"/>
</dbReference>
<dbReference type="InterPro" id="IPR005119">
    <property type="entry name" value="LysR_subst-bd"/>
</dbReference>
<keyword evidence="3" id="KW-0238">DNA-binding</keyword>
<dbReference type="Gene3D" id="1.10.10.10">
    <property type="entry name" value="Winged helix-like DNA-binding domain superfamily/Winged helix DNA-binding domain"/>
    <property type="match status" value="1"/>
</dbReference>
<dbReference type="SUPFAM" id="SSF46785">
    <property type="entry name" value="Winged helix' DNA-binding domain"/>
    <property type="match status" value="1"/>
</dbReference>
<dbReference type="InterPro" id="IPR000847">
    <property type="entry name" value="LysR_HTH_N"/>
</dbReference>
<evidence type="ECO:0000259" key="5">
    <source>
        <dbReference type="PROSITE" id="PS50931"/>
    </source>
</evidence>
<name>A0A4R5EJ75_9RHOB</name>
<dbReference type="Proteomes" id="UP000294662">
    <property type="component" value="Unassembled WGS sequence"/>
</dbReference>
<sequence length="301" mass="32924">MISARQLEVLSTVIEVGTTARAAQLLNVSQPAISNMIRHTEDAIGFALFKREHGRLTPTKEALHIAQEAQHLFMQQKRIDNIIGELKGGTMGRLSIVATPSIGHSILPRVLGLFMKTRPKLQLSIELGGVDEITRRLGSGRADLGLSITPPRLPAVYVRQIGDGQLMCICPPDHELALLDRISVTDLNHVNHISYAALTPLGQVIDNVFSDRGLERRFFCEVRHTATALEMVRSGLGVALVDSFALIGQQTTSIAIRPTKPVLPITMHGITSKLFPTSNLAMQFQDYLSAFLKNEGAPDLT</sequence>
<keyword evidence="7" id="KW-1185">Reference proteome</keyword>
<organism evidence="6 7">
    <name type="scientific">Antarcticimicrobium sediminis</name>
    <dbReference type="NCBI Taxonomy" id="2546227"/>
    <lineage>
        <taxon>Bacteria</taxon>
        <taxon>Pseudomonadati</taxon>
        <taxon>Pseudomonadota</taxon>
        <taxon>Alphaproteobacteria</taxon>
        <taxon>Rhodobacterales</taxon>
        <taxon>Paracoccaceae</taxon>
        <taxon>Antarcticimicrobium</taxon>
    </lineage>
</organism>
<dbReference type="GO" id="GO:0043565">
    <property type="term" value="F:sequence-specific DNA binding"/>
    <property type="evidence" value="ECO:0007669"/>
    <property type="project" value="TreeGrafter"/>
</dbReference>
<dbReference type="InterPro" id="IPR036388">
    <property type="entry name" value="WH-like_DNA-bd_sf"/>
</dbReference>
<keyword evidence="2" id="KW-0805">Transcription regulation</keyword>
<gene>
    <name evidence="6" type="ORF">E1B25_19445</name>
</gene>
<keyword evidence="4" id="KW-0804">Transcription</keyword>